<evidence type="ECO:0000313" key="1">
    <source>
        <dbReference type="EMBL" id="KAH7692597.1"/>
    </source>
</evidence>
<gene>
    <name evidence="1" type="ORF">IHE45_01G077100</name>
</gene>
<comment type="caution">
    <text evidence="1">The sequence shown here is derived from an EMBL/GenBank/DDBJ whole genome shotgun (WGS) entry which is preliminary data.</text>
</comment>
<name>A0ACB7WVE9_DIOAL</name>
<dbReference type="Proteomes" id="UP000827976">
    <property type="component" value="Chromosome 1"/>
</dbReference>
<evidence type="ECO:0000313" key="2">
    <source>
        <dbReference type="Proteomes" id="UP000827976"/>
    </source>
</evidence>
<dbReference type="EMBL" id="CM037011">
    <property type="protein sequence ID" value="KAH7692597.1"/>
    <property type="molecule type" value="Genomic_DNA"/>
</dbReference>
<protein>
    <submittedName>
        <fullName evidence="1">Uncharacterized protein</fullName>
    </submittedName>
</protein>
<organism evidence="1 2">
    <name type="scientific">Dioscorea alata</name>
    <name type="common">Purple yam</name>
    <dbReference type="NCBI Taxonomy" id="55571"/>
    <lineage>
        <taxon>Eukaryota</taxon>
        <taxon>Viridiplantae</taxon>
        <taxon>Streptophyta</taxon>
        <taxon>Embryophyta</taxon>
        <taxon>Tracheophyta</taxon>
        <taxon>Spermatophyta</taxon>
        <taxon>Magnoliopsida</taxon>
        <taxon>Liliopsida</taxon>
        <taxon>Dioscoreales</taxon>
        <taxon>Dioscoreaceae</taxon>
        <taxon>Dioscorea</taxon>
    </lineage>
</organism>
<keyword evidence="2" id="KW-1185">Reference proteome</keyword>
<reference evidence="2" key="1">
    <citation type="journal article" date="2022" name="Nat. Commun.">
        <title>Chromosome evolution and the genetic basis of agronomically important traits in greater yam.</title>
        <authorList>
            <person name="Bredeson J.V."/>
            <person name="Lyons J.B."/>
            <person name="Oniyinde I.O."/>
            <person name="Okereke N.R."/>
            <person name="Kolade O."/>
            <person name="Nnabue I."/>
            <person name="Nwadili C.O."/>
            <person name="Hribova E."/>
            <person name="Parker M."/>
            <person name="Nwogha J."/>
            <person name="Shu S."/>
            <person name="Carlson J."/>
            <person name="Kariba R."/>
            <person name="Muthemba S."/>
            <person name="Knop K."/>
            <person name="Barton G.J."/>
            <person name="Sherwood A.V."/>
            <person name="Lopez-Montes A."/>
            <person name="Asiedu R."/>
            <person name="Jamnadass R."/>
            <person name="Muchugi A."/>
            <person name="Goodstein D."/>
            <person name="Egesi C.N."/>
            <person name="Featherston J."/>
            <person name="Asfaw A."/>
            <person name="Simpson G.G."/>
            <person name="Dolezel J."/>
            <person name="Hendre P.S."/>
            <person name="Van Deynze A."/>
            <person name="Kumar P.L."/>
            <person name="Obidiegwu J.E."/>
            <person name="Bhattacharjee R."/>
            <person name="Rokhsar D.S."/>
        </authorList>
    </citation>
    <scope>NUCLEOTIDE SEQUENCE [LARGE SCALE GENOMIC DNA]</scope>
    <source>
        <strain evidence="2">cv. TDa95/00328</strain>
    </source>
</reference>
<accession>A0ACB7WVE9</accession>
<proteinExistence type="predicted"/>
<sequence length="167" mass="18237">MEGVLMDQSVANRRSGARGIVFRSYCHSSSPNHQGFHPRPRYCTLPSRIAPPLLPLPIPTHGIAMKPQRKPRSGFNLRKEQRSRREDVPGIAVHRRPVEMLAEEEAMVFDGSLYSISPPPSSLPLPRFSMAKPKPGPAPASCVVEAIGSGGGIDAGATDDLRRLLRL</sequence>